<dbReference type="EMBL" id="JACXVP010000003">
    <property type="protein sequence ID" value="KAG5615729.1"/>
    <property type="molecule type" value="Genomic_DNA"/>
</dbReference>
<reference evidence="3 4" key="1">
    <citation type="submission" date="2020-09" db="EMBL/GenBank/DDBJ databases">
        <title>De no assembly of potato wild relative species, Solanum commersonii.</title>
        <authorList>
            <person name="Cho K."/>
        </authorList>
    </citation>
    <scope>NUCLEOTIDE SEQUENCE [LARGE SCALE GENOMIC DNA]</scope>
    <source>
        <strain evidence="3">LZ3.2</strain>
        <tissue evidence="3">Leaf</tissue>
    </source>
</reference>
<evidence type="ECO:0000256" key="1">
    <source>
        <dbReference type="SAM" id="MobiDB-lite"/>
    </source>
</evidence>
<gene>
    <name evidence="3" type="ORF">H5410_015553</name>
</gene>
<dbReference type="Proteomes" id="UP000824120">
    <property type="component" value="Chromosome 3"/>
</dbReference>
<name>A0A9J5ZU35_SOLCO</name>
<feature type="domain" description="DUF1985" evidence="2">
    <location>
        <begin position="79"/>
        <end position="120"/>
    </location>
</feature>
<dbReference type="PANTHER" id="PTHR48449:SF1">
    <property type="entry name" value="DUF1985 DOMAIN-CONTAINING PROTEIN"/>
    <property type="match status" value="1"/>
</dbReference>
<organism evidence="3 4">
    <name type="scientific">Solanum commersonii</name>
    <name type="common">Commerson's wild potato</name>
    <name type="synonym">Commerson's nightshade</name>
    <dbReference type="NCBI Taxonomy" id="4109"/>
    <lineage>
        <taxon>Eukaryota</taxon>
        <taxon>Viridiplantae</taxon>
        <taxon>Streptophyta</taxon>
        <taxon>Embryophyta</taxon>
        <taxon>Tracheophyta</taxon>
        <taxon>Spermatophyta</taxon>
        <taxon>Magnoliopsida</taxon>
        <taxon>eudicotyledons</taxon>
        <taxon>Gunneridae</taxon>
        <taxon>Pentapetalae</taxon>
        <taxon>asterids</taxon>
        <taxon>lamiids</taxon>
        <taxon>Solanales</taxon>
        <taxon>Solanaceae</taxon>
        <taxon>Solanoideae</taxon>
        <taxon>Solaneae</taxon>
        <taxon>Solanum</taxon>
    </lineage>
</organism>
<keyword evidence="4" id="KW-1185">Reference proteome</keyword>
<dbReference type="InterPro" id="IPR015410">
    <property type="entry name" value="DUF1985"/>
</dbReference>
<comment type="caution">
    <text evidence="3">The sequence shown here is derived from an EMBL/GenBank/DDBJ whole genome shotgun (WGS) entry which is preliminary data.</text>
</comment>
<dbReference type="Pfam" id="PF09331">
    <property type="entry name" value="DUF1985"/>
    <property type="match status" value="1"/>
</dbReference>
<evidence type="ECO:0000313" key="4">
    <source>
        <dbReference type="Proteomes" id="UP000824120"/>
    </source>
</evidence>
<accession>A0A9J5ZU35</accession>
<protein>
    <recommendedName>
        <fullName evidence="2">DUF1985 domain-containing protein</fullName>
    </recommendedName>
</protein>
<proteinExistence type="predicted"/>
<feature type="compositionally biased region" description="Basic and acidic residues" evidence="1">
    <location>
        <begin position="13"/>
        <end position="43"/>
    </location>
</feature>
<feature type="compositionally biased region" description="Low complexity" evidence="1">
    <location>
        <begin position="1"/>
        <end position="11"/>
    </location>
</feature>
<dbReference type="PANTHER" id="PTHR48449">
    <property type="entry name" value="DUF1985 DOMAIN-CONTAINING PROTEIN"/>
    <property type="match status" value="1"/>
</dbReference>
<evidence type="ECO:0000313" key="3">
    <source>
        <dbReference type="EMBL" id="KAG5615729.1"/>
    </source>
</evidence>
<dbReference type="OrthoDB" id="1305819at2759"/>
<evidence type="ECO:0000259" key="2">
    <source>
        <dbReference type="Pfam" id="PF09331"/>
    </source>
</evidence>
<feature type="region of interest" description="Disordered" evidence="1">
    <location>
        <begin position="1"/>
        <end position="44"/>
    </location>
</feature>
<dbReference type="AlphaFoldDB" id="A0A9J5ZU35"/>
<sequence>MEKNSKSSSDLSSEEKCDENSNKNSNQEKKDDESNRDNQVERKKVMKVKVSNQMKKKTKLDKDVTIQFPMKLVHDLCLRRIFSKKKKEIWMDYNDLPICFSINEFAIMTELRCHSLPPPSQQLAKIEKEGEILIDKVDKKIEIHCLKIASEKSVFDSYSWGRVSFNLTISYILKELDSTKSKYNFHGFPWALAINWAFEAIPTIQ</sequence>